<name>A0A6C7E0V6_ILUCY</name>
<dbReference type="PANTHER" id="PTHR33204:SF37">
    <property type="entry name" value="HTH-TYPE TRANSCRIPTIONAL REGULATOR YODB"/>
    <property type="match status" value="1"/>
</dbReference>
<dbReference type="PANTHER" id="PTHR33204">
    <property type="entry name" value="TRANSCRIPTIONAL REGULATOR, MARR FAMILY"/>
    <property type="match status" value="1"/>
</dbReference>
<dbReference type="SUPFAM" id="SSF46785">
    <property type="entry name" value="Winged helix' DNA-binding domain"/>
    <property type="match status" value="1"/>
</dbReference>
<accession>A0A6C7E0V6</accession>
<dbReference type="InterPro" id="IPR036390">
    <property type="entry name" value="WH_DNA-bd_sf"/>
</dbReference>
<evidence type="ECO:0000256" key="3">
    <source>
        <dbReference type="ARBA" id="ARBA00023163"/>
    </source>
</evidence>
<protein>
    <submittedName>
        <fullName evidence="5">Putative HxlR family transcriptional regulator</fullName>
    </submittedName>
</protein>
<dbReference type="AlphaFoldDB" id="A0A6C7E0V6"/>
<reference evidence="5 6" key="1">
    <citation type="journal article" date="2013" name="Int. J. Syst. Evol. Microbiol.">
        <title>Ilumatobacter nonamiense sp. nov. and Ilumatobacter coccineum sp. nov., isolated from seashore sand.</title>
        <authorList>
            <person name="Matsumoto A."/>
            <person name="Kasai H."/>
            <person name="Matsuo Y."/>
            <person name="Shizuri Y."/>
            <person name="Ichikawa N."/>
            <person name="Fujita N."/>
            <person name="Omura S."/>
            <person name="Takahashi Y."/>
        </authorList>
    </citation>
    <scope>NUCLEOTIDE SEQUENCE [LARGE SCALE GENOMIC DNA]</scope>
    <source>
        <strain evidence="6">NBRC 103263 / KCTC 29153 / YM16-304</strain>
    </source>
</reference>
<organism evidence="5 6">
    <name type="scientific">Ilumatobacter coccineus (strain NBRC 103263 / KCTC 29153 / YM16-304)</name>
    <dbReference type="NCBI Taxonomy" id="1313172"/>
    <lineage>
        <taxon>Bacteria</taxon>
        <taxon>Bacillati</taxon>
        <taxon>Actinomycetota</taxon>
        <taxon>Acidimicrobiia</taxon>
        <taxon>Acidimicrobiales</taxon>
        <taxon>Ilumatobacteraceae</taxon>
        <taxon>Ilumatobacter</taxon>
    </lineage>
</organism>
<dbReference type="EMBL" id="AP012057">
    <property type="protein sequence ID" value="BAN00897.1"/>
    <property type="molecule type" value="Genomic_DNA"/>
</dbReference>
<evidence type="ECO:0000256" key="1">
    <source>
        <dbReference type="ARBA" id="ARBA00023015"/>
    </source>
</evidence>
<dbReference type="InterPro" id="IPR036388">
    <property type="entry name" value="WH-like_DNA-bd_sf"/>
</dbReference>
<dbReference type="KEGG" id="aym:YM304_05830"/>
<dbReference type="PROSITE" id="PS51118">
    <property type="entry name" value="HTH_HXLR"/>
    <property type="match status" value="1"/>
</dbReference>
<keyword evidence="6" id="KW-1185">Reference proteome</keyword>
<keyword evidence="1" id="KW-0805">Transcription regulation</keyword>
<keyword evidence="2" id="KW-0238">DNA-binding</keyword>
<evidence type="ECO:0000313" key="6">
    <source>
        <dbReference type="Proteomes" id="UP000011863"/>
    </source>
</evidence>
<evidence type="ECO:0000256" key="2">
    <source>
        <dbReference type="ARBA" id="ARBA00023125"/>
    </source>
</evidence>
<dbReference type="RefSeq" id="WP_015440145.1">
    <property type="nucleotide sequence ID" value="NC_020520.1"/>
</dbReference>
<dbReference type="Gene3D" id="1.10.10.10">
    <property type="entry name" value="Winged helix-like DNA-binding domain superfamily/Winged helix DNA-binding domain"/>
    <property type="match status" value="1"/>
</dbReference>
<dbReference type="InterPro" id="IPR002577">
    <property type="entry name" value="HTH_HxlR"/>
</dbReference>
<proteinExistence type="predicted"/>
<dbReference type="Proteomes" id="UP000011863">
    <property type="component" value="Chromosome"/>
</dbReference>
<dbReference type="OrthoDB" id="370168at2"/>
<sequence length="144" mass="16465">METTGEQGIVALSVDHDSCDDPEHFGDLYSAECPCRDILDLVASKWSALIIGRLEERVHRFGELRRAIPGITQKMLTQTLRRLEQDGLVERTVLAQKRPPQVEYSLTDLGRTVTEPLAAMRDWTEQHLPDVRAARRRFEELEPV</sequence>
<gene>
    <name evidence="5" type="ORF">YM304_05830</name>
</gene>
<evidence type="ECO:0000259" key="4">
    <source>
        <dbReference type="PROSITE" id="PS51118"/>
    </source>
</evidence>
<dbReference type="Pfam" id="PF01638">
    <property type="entry name" value="HxlR"/>
    <property type="match status" value="1"/>
</dbReference>
<dbReference type="GO" id="GO:0003677">
    <property type="term" value="F:DNA binding"/>
    <property type="evidence" value="ECO:0007669"/>
    <property type="project" value="UniProtKB-KW"/>
</dbReference>
<evidence type="ECO:0000313" key="5">
    <source>
        <dbReference type="EMBL" id="BAN00897.1"/>
    </source>
</evidence>
<feature type="domain" description="HTH hxlR-type" evidence="4">
    <location>
        <begin position="33"/>
        <end position="132"/>
    </location>
</feature>
<keyword evidence="3" id="KW-0804">Transcription</keyword>